<evidence type="ECO:0000313" key="1">
    <source>
        <dbReference type="EMBL" id="KAK9961362.1"/>
    </source>
</evidence>
<feature type="non-terminal residue" evidence="1">
    <location>
        <position position="59"/>
    </location>
</feature>
<keyword evidence="2" id="KW-1185">Reference proteome</keyword>
<name>A0AAW1ZK92_CULAL</name>
<evidence type="ECO:0000313" key="2">
    <source>
        <dbReference type="Proteomes" id="UP001479290"/>
    </source>
</evidence>
<reference evidence="1 2" key="1">
    <citation type="submission" date="2024-05" db="EMBL/GenBank/DDBJ databases">
        <title>A high-quality chromosomal-level genome assembly of Topmouth culter (Culter alburnus).</title>
        <authorList>
            <person name="Zhao H."/>
        </authorList>
    </citation>
    <scope>NUCLEOTIDE SEQUENCE [LARGE SCALE GENOMIC DNA]</scope>
    <source>
        <strain evidence="1">CATC2023</strain>
        <tissue evidence="1">Muscle</tissue>
    </source>
</reference>
<organism evidence="1 2">
    <name type="scientific">Culter alburnus</name>
    <name type="common">Topmouth culter</name>
    <dbReference type="NCBI Taxonomy" id="194366"/>
    <lineage>
        <taxon>Eukaryota</taxon>
        <taxon>Metazoa</taxon>
        <taxon>Chordata</taxon>
        <taxon>Craniata</taxon>
        <taxon>Vertebrata</taxon>
        <taxon>Euteleostomi</taxon>
        <taxon>Actinopterygii</taxon>
        <taxon>Neopterygii</taxon>
        <taxon>Teleostei</taxon>
        <taxon>Ostariophysi</taxon>
        <taxon>Cypriniformes</taxon>
        <taxon>Xenocyprididae</taxon>
        <taxon>Xenocypridinae</taxon>
        <taxon>Culter</taxon>
    </lineage>
</organism>
<protein>
    <submittedName>
        <fullName evidence="1">Uncharacterized protein</fullName>
    </submittedName>
</protein>
<dbReference type="Proteomes" id="UP001479290">
    <property type="component" value="Unassembled WGS sequence"/>
</dbReference>
<comment type="caution">
    <text evidence="1">The sequence shown here is derived from an EMBL/GenBank/DDBJ whole genome shotgun (WGS) entry which is preliminary data.</text>
</comment>
<dbReference type="AlphaFoldDB" id="A0AAW1ZK92"/>
<dbReference type="EMBL" id="JAWDJR010000016">
    <property type="protein sequence ID" value="KAK9961362.1"/>
    <property type="molecule type" value="Genomic_DNA"/>
</dbReference>
<proteinExistence type="predicted"/>
<gene>
    <name evidence="1" type="ORF">ABG768_009152</name>
</gene>
<accession>A0AAW1ZK92</accession>
<sequence length="59" mass="6600">MLEAFLSKLMGFNRCQNFRASTFLSLSLHPTGSATRLLKAEGRPPNVQHQSQRPCSPKL</sequence>